<dbReference type="EMBL" id="CH473961">
    <property type="protein sequence ID" value="EDM01249.1"/>
    <property type="molecule type" value="Genomic_DNA"/>
</dbReference>
<evidence type="ECO:0000313" key="2">
    <source>
        <dbReference type="Proteomes" id="UP000234681"/>
    </source>
</evidence>
<name>A6IHV1_RAT</name>
<dbReference type="AlphaFoldDB" id="A6IHV1"/>
<organism evidence="1 2">
    <name type="scientific">Rattus norvegicus</name>
    <name type="common">Rat</name>
    <dbReference type="NCBI Taxonomy" id="10116"/>
    <lineage>
        <taxon>Eukaryota</taxon>
        <taxon>Metazoa</taxon>
        <taxon>Chordata</taxon>
        <taxon>Craniata</taxon>
        <taxon>Vertebrata</taxon>
        <taxon>Euteleostomi</taxon>
        <taxon>Mammalia</taxon>
        <taxon>Eutheria</taxon>
        <taxon>Euarchontoglires</taxon>
        <taxon>Glires</taxon>
        <taxon>Rodentia</taxon>
        <taxon>Myomorpha</taxon>
        <taxon>Muroidea</taxon>
        <taxon>Muridae</taxon>
        <taxon>Murinae</taxon>
        <taxon>Rattus</taxon>
    </lineage>
</organism>
<gene>
    <name evidence="1" type="ORF">rCG_63401</name>
</gene>
<accession>A6IHV1</accession>
<sequence>MLKHFNFLNPISDEGTRIEKLIYHTLIKGGCSLYTQ</sequence>
<reference evidence="2" key="1">
    <citation type="submission" date="2005-09" db="EMBL/GenBank/DDBJ databases">
        <authorList>
            <person name="Mural R.J."/>
            <person name="Li P.W."/>
            <person name="Adams M.D."/>
            <person name="Amanatides P.G."/>
            <person name="Baden-Tillson H."/>
            <person name="Barnstead M."/>
            <person name="Chin S.H."/>
            <person name="Dew I."/>
            <person name="Evans C.A."/>
            <person name="Ferriera S."/>
            <person name="Flanigan M."/>
            <person name="Fosler C."/>
            <person name="Glodek A."/>
            <person name="Gu Z."/>
            <person name="Holt R.A."/>
            <person name="Jennings D."/>
            <person name="Kraft C.L."/>
            <person name="Lu F."/>
            <person name="Nguyen T."/>
            <person name="Nusskern D.R."/>
            <person name="Pfannkoch C.M."/>
            <person name="Sitter C."/>
            <person name="Sutton G.G."/>
            <person name="Venter J.C."/>
            <person name="Wang Z."/>
            <person name="Woodage T."/>
            <person name="Zheng X.H."/>
            <person name="Zhong F."/>
        </authorList>
    </citation>
    <scope>NUCLEOTIDE SEQUENCE [LARGE SCALE GENOMIC DNA]</scope>
    <source>
        <strain>BN</strain>
        <strain evidence="2">Sprague-Dawley</strain>
    </source>
</reference>
<protein>
    <submittedName>
        <fullName evidence="1">RCG63401</fullName>
    </submittedName>
</protein>
<evidence type="ECO:0000313" key="1">
    <source>
        <dbReference type="EMBL" id="EDM01249.1"/>
    </source>
</evidence>
<dbReference type="Proteomes" id="UP000234681">
    <property type="component" value="Chromosome 2"/>
</dbReference>
<proteinExistence type="predicted"/>